<evidence type="ECO:0000313" key="2">
    <source>
        <dbReference type="Proteomes" id="UP000239181"/>
    </source>
</evidence>
<dbReference type="EMBL" id="PDET01000007">
    <property type="protein sequence ID" value="PRD15220.1"/>
    <property type="molecule type" value="Genomic_DNA"/>
</dbReference>
<organism evidence="1 2">
    <name type="scientific">Pantoea coffeiphila</name>
    <dbReference type="NCBI Taxonomy" id="1465635"/>
    <lineage>
        <taxon>Bacteria</taxon>
        <taxon>Pseudomonadati</taxon>
        <taxon>Pseudomonadota</taxon>
        <taxon>Gammaproteobacteria</taxon>
        <taxon>Enterobacterales</taxon>
        <taxon>Erwiniaceae</taxon>
        <taxon>Pantoea</taxon>
    </lineage>
</organism>
<dbReference type="Proteomes" id="UP000239181">
    <property type="component" value="Unassembled WGS sequence"/>
</dbReference>
<proteinExistence type="predicted"/>
<dbReference type="AlphaFoldDB" id="A0A2S9IBQ5"/>
<name>A0A2S9IBQ5_9GAMM</name>
<gene>
    <name evidence="1" type="ORF">CQW29_12200</name>
</gene>
<dbReference type="RefSeq" id="WP_105592999.1">
    <property type="nucleotide sequence ID" value="NZ_PDET01000007.1"/>
</dbReference>
<evidence type="ECO:0000313" key="1">
    <source>
        <dbReference type="EMBL" id="PRD15220.1"/>
    </source>
</evidence>
<comment type="caution">
    <text evidence="1">The sequence shown here is derived from an EMBL/GenBank/DDBJ whole genome shotgun (WGS) entry which is preliminary data.</text>
</comment>
<accession>A0A2S9IBQ5</accession>
<sequence length="138" mass="14888">MFNKIGVLASICTVLGFLVTIYTMTPYSNSAEVSQNIEGNGNVVLGGDNSTINVNNGRGDIQSKVLVLNRSTPILSVPEIFAATEKNKIVCYGIEGDEIKLTGRSKDNIGTIMKEVQVLSSECINKIGWVVISSLSYR</sequence>
<keyword evidence="2" id="KW-1185">Reference proteome</keyword>
<reference evidence="1 2" key="1">
    <citation type="submission" date="2017-10" db="EMBL/GenBank/DDBJ databases">
        <title>Draft genome of two endophytic bacteria isolated from 'guarana' Paullinia cupana (Mart.) Ducke.</title>
        <authorList>
            <person name="Siqueira K.A."/>
            <person name="Liotti R.G."/>
            <person name="Mendes T.A."/>
            <person name="Soares M.A."/>
        </authorList>
    </citation>
    <scope>NUCLEOTIDE SEQUENCE [LARGE SCALE GENOMIC DNA]</scope>
    <source>
        <strain evidence="1 2">342</strain>
    </source>
</reference>
<protein>
    <submittedName>
        <fullName evidence="1">Uncharacterized protein</fullName>
    </submittedName>
</protein>